<evidence type="ECO:0000256" key="2">
    <source>
        <dbReference type="ARBA" id="ARBA00005647"/>
    </source>
</evidence>
<dbReference type="PROSITE" id="PS01073">
    <property type="entry name" value="RIBOSOMAL_L24E"/>
    <property type="match status" value="1"/>
</dbReference>
<dbReference type="EMBL" id="CAXLJL010000700">
    <property type="protein sequence ID" value="CAL5140077.1"/>
    <property type="molecule type" value="Genomic_DNA"/>
</dbReference>
<dbReference type="InterPro" id="IPR011017">
    <property type="entry name" value="TRASH_dom"/>
</dbReference>
<dbReference type="GO" id="GO:0042273">
    <property type="term" value="P:ribosomal large subunit biogenesis"/>
    <property type="evidence" value="ECO:0007669"/>
    <property type="project" value="TreeGrafter"/>
</dbReference>
<dbReference type="InterPro" id="IPR000988">
    <property type="entry name" value="Ribosomal_eL24-rel_N"/>
</dbReference>
<reference evidence="8" key="1">
    <citation type="submission" date="2024-06" db="EMBL/GenBank/DDBJ databases">
        <authorList>
            <person name="Liu X."/>
            <person name="Lenzi L."/>
            <person name="Haldenby T S."/>
            <person name="Uol C."/>
        </authorList>
    </citation>
    <scope>NUCLEOTIDE SEQUENCE</scope>
</reference>
<keyword evidence="3" id="KW-0690">Ribosome biogenesis</keyword>
<gene>
    <name evidence="8" type="ORF">CDAUBV1_LOCUS15267</name>
</gene>
<dbReference type="PANTHER" id="PTHR10792:SF8">
    <property type="entry name" value="RIBOSOME BIOGENESIS PROTEIN RLP24-RELATED"/>
    <property type="match status" value="1"/>
</dbReference>
<dbReference type="Proteomes" id="UP001497525">
    <property type="component" value="Unassembled WGS sequence"/>
</dbReference>
<dbReference type="SMART" id="SM00746">
    <property type="entry name" value="TRASH"/>
    <property type="match status" value="1"/>
</dbReference>
<comment type="caution">
    <text evidence="8">The sequence shown here is derived from an EMBL/GenBank/DDBJ whole genome shotgun (WGS) entry which is preliminary data.</text>
</comment>
<name>A0AAV2TXH9_CALDB</name>
<evidence type="ECO:0000259" key="7">
    <source>
        <dbReference type="SMART" id="SM00746"/>
    </source>
</evidence>
<comment type="subcellular location">
    <subcellularLocation>
        <location evidence="1">Nucleus</location>
    </subcellularLocation>
</comment>
<dbReference type="Gene3D" id="2.30.170.20">
    <property type="entry name" value="Ribosomal protein L24e"/>
    <property type="match status" value="1"/>
</dbReference>
<feature type="region of interest" description="Disordered" evidence="6">
    <location>
        <begin position="177"/>
        <end position="199"/>
    </location>
</feature>
<proteinExistence type="inferred from homology"/>
<sequence length="199" mass="23653">MRIYRCWFCSSPIYPGHGTVFVRNDCKEFHFCRSKCRKAFVKHRNPRKVKWTKVARKYLKKELTDDLAQTFERKRNSLLRYERDAVLKTIEAVPRIAEIKRKREFAFIKKRLIKGIEQRKAEDIKLVNTQMYLIKAPNAKEKVAKMDAESSSEVEMQGEEEEVMDVSLSQLEAEVEKEKQPVRKRELPTKKKQKLFAKV</sequence>
<accession>A0AAV2TXH9</accession>
<dbReference type="Pfam" id="PF01246">
    <property type="entry name" value="Ribosomal_L24e"/>
    <property type="match status" value="1"/>
</dbReference>
<dbReference type="InterPro" id="IPR056366">
    <property type="entry name" value="Ribosomal_eL24"/>
</dbReference>
<evidence type="ECO:0000256" key="5">
    <source>
        <dbReference type="ARBA" id="ARBA00039784"/>
    </source>
</evidence>
<feature type="domain" description="TRASH" evidence="7">
    <location>
        <begin position="6"/>
        <end position="44"/>
    </location>
</feature>
<feature type="compositionally biased region" description="Basic residues" evidence="6">
    <location>
        <begin position="190"/>
        <end position="199"/>
    </location>
</feature>
<feature type="compositionally biased region" description="Basic and acidic residues" evidence="6">
    <location>
        <begin position="177"/>
        <end position="189"/>
    </location>
</feature>
<dbReference type="GO" id="GO:0005730">
    <property type="term" value="C:nucleolus"/>
    <property type="evidence" value="ECO:0007669"/>
    <property type="project" value="TreeGrafter"/>
</dbReference>
<protein>
    <recommendedName>
        <fullName evidence="5">Probable ribosome biogenesis protein RLP24</fullName>
    </recommendedName>
</protein>
<comment type="similarity">
    <text evidence="2">Belongs to the eukaryotic ribosomal protein eL24 family.</text>
</comment>
<organism evidence="8 9">
    <name type="scientific">Calicophoron daubneyi</name>
    <name type="common">Rumen fluke</name>
    <name type="synonym">Paramphistomum daubneyi</name>
    <dbReference type="NCBI Taxonomy" id="300641"/>
    <lineage>
        <taxon>Eukaryota</taxon>
        <taxon>Metazoa</taxon>
        <taxon>Spiralia</taxon>
        <taxon>Lophotrochozoa</taxon>
        <taxon>Platyhelminthes</taxon>
        <taxon>Trematoda</taxon>
        <taxon>Digenea</taxon>
        <taxon>Plagiorchiida</taxon>
        <taxon>Pronocephalata</taxon>
        <taxon>Paramphistomoidea</taxon>
        <taxon>Paramphistomidae</taxon>
        <taxon>Calicophoron</taxon>
    </lineage>
</organism>
<evidence type="ECO:0000313" key="8">
    <source>
        <dbReference type="EMBL" id="CAL5140077.1"/>
    </source>
</evidence>
<keyword evidence="4" id="KW-0539">Nucleus</keyword>
<evidence type="ECO:0000256" key="4">
    <source>
        <dbReference type="ARBA" id="ARBA00023242"/>
    </source>
</evidence>
<dbReference type="SUPFAM" id="SSF57716">
    <property type="entry name" value="Glucocorticoid receptor-like (DNA-binding domain)"/>
    <property type="match status" value="1"/>
</dbReference>
<dbReference type="GO" id="GO:0003735">
    <property type="term" value="F:structural constituent of ribosome"/>
    <property type="evidence" value="ECO:0007669"/>
    <property type="project" value="InterPro"/>
</dbReference>
<evidence type="ECO:0000256" key="3">
    <source>
        <dbReference type="ARBA" id="ARBA00022517"/>
    </source>
</evidence>
<dbReference type="PANTHER" id="PTHR10792">
    <property type="entry name" value="60S RIBOSOMAL PROTEIN L24"/>
    <property type="match status" value="1"/>
</dbReference>
<evidence type="ECO:0000256" key="6">
    <source>
        <dbReference type="SAM" id="MobiDB-lite"/>
    </source>
</evidence>
<dbReference type="InterPro" id="IPR038630">
    <property type="entry name" value="L24e/L24_sf"/>
</dbReference>
<dbReference type="AlphaFoldDB" id="A0AAV2TXH9"/>
<dbReference type="FunFam" id="2.30.170.20:FF:000001">
    <property type="entry name" value="probable ribosome biogenesis protein RLP24"/>
    <property type="match status" value="1"/>
</dbReference>
<evidence type="ECO:0000256" key="1">
    <source>
        <dbReference type="ARBA" id="ARBA00004123"/>
    </source>
</evidence>
<dbReference type="CDD" id="cd00472">
    <property type="entry name" value="Ribosomal_L24e_L24"/>
    <property type="match status" value="1"/>
</dbReference>
<dbReference type="InterPro" id="IPR023442">
    <property type="entry name" value="Ribosomal_eL24_CS"/>
</dbReference>
<evidence type="ECO:0000313" key="9">
    <source>
        <dbReference type="Proteomes" id="UP001497525"/>
    </source>
</evidence>